<evidence type="ECO:0000256" key="5">
    <source>
        <dbReference type="ARBA" id="ARBA00022946"/>
    </source>
</evidence>
<evidence type="ECO:0000256" key="1">
    <source>
        <dbReference type="ARBA" id="ARBA00005882"/>
    </source>
</evidence>
<keyword evidence="6 9" id="KW-0249">Electron transport</keyword>
<evidence type="ECO:0000313" key="11">
    <source>
        <dbReference type="EMBL" id="CAD8335700.1"/>
    </source>
</evidence>
<evidence type="ECO:0000256" key="7">
    <source>
        <dbReference type="ARBA" id="ARBA00023128"/>
    </source>
</evidence>
<dbReference type="Gene3D" id="3.30.160.190">
    <property type="entry name" value="atu1810 like domain"/>
    <property type="match status" value="1"/>
</dbReference>
<dbReference type="AlphaFoldDB" id="A0A7R9ZMG6"/>
<comment type="function">
    <text evidence="9">Accessory subunit of the mitochondrial membrane respiratory chain NADH dehydrogenase (Complex I), that is believed not to be involved in catalysis. Complex I functions in the transfer of electrons from NADH to the respiratory chain. The immediate electron acceptor for the enzyme is believed to be ubiquinone.</text>
</comment>
<dbReference type="Pfam" id="PF04800">
    <property type="entry name" value="NDUS4"/>
    <property type="match status" value="1"/>
</dbReference>
<evidence type="ECO:0000256" key="9">
    <source>
        <dbReference type="RuleBase" id="RU367010"/>
    </source>
</evidence>
<evidence type="ECO:0000256" key="6">
    <source>
        <dbReference type="ARBA" id="ARBA00022982"/>
    </source>
</evidence>
<dbReference type="GO" id="GO:0005743">
    <property type="term" value="C:mitochondrial inner membrane"/>
    <property type="evidence" value="ECO:0007669"/>
    <property type="project" value="UniProtKB-SubCell"/>
</dbReference>
<organism evidence="11">
    <name type="scientific">Craspedostauros australis</name>
    <dbReference type="NCBI Taxonomy" id="1486917"/>
    <lineage>
        <taxon>Eukaryota</taxon>
        <taxon>Sar</taxon>
        <taxon>Stramenopiles</taxon>
        <taxon>Ochrophyta</taxon>
        <taxon>Bacillariophyta</taxon>
        <taxon>Bacillariophyceae</taxon>
        <taxon>Bacillariophycidae</taxon>
        <taxon>Naviculales</taxon>
        <taxon>Naviculaceae</taxon>
        <taxon>Craspedostauros</taxon>
    </lineage>
</organism>
<keyword evidence="5 9" id="KW-0809">Transit peptide</keyword>
<dbReference type="EMBL" id="HBEF01012384">
    <property type="protein sequence ID" value="CAD8335700.1"/>
    <property type="molecule type" value="Transcribed_RNA"/>
</dbReference>
<keyword evidence="2 9" id="KW-0813">Transport</keyword>
<comment type="subcellular location">
    <subcellularLocation>
        <location evidence="9">Mitochondrion inner membrane</location>
        <topology evidence="9">Peripheral membrane protein</topology>
        <orientation evidence="9">Matrix side</orientation>
    </subcellularLocation>
</comment>
<accession>A0A7R9ZMG6</accession>
<keyword evidence="8 9" id="KW-0472">Membrane</keyword>
<name>A0A7R9ZMG6_9STRA</name>
<evidence type="ECO:0000256" key="8">
    <source>
        <dbReference type="ARBA" id="ARBA00023136"/>
    </source>
</evidence>
<evidence type="ECO:0000256" key="2">
    <source>
        <dbReference type="ARBA" id="ARBA00022448"/>
    </source>
</evidence>
<comment type="similarity">
    <text evidence="1 9">Belongs to the complex I NDUFS4 subunit family.</text>
</comment>
<dbReference type="InterPro" id="IPR006885">
    <property type="entry name" value="NADH_UbQ_FeS_4_mit-like"/>
</dbReference>
<reference evidence="11" key="1">
    <citation type="submission" date="2021-01" db="EMBL/GenBank/DDBJ databases">
        <authorList>
            <person name="Corre E."/>
            <person name="Pelletier E."/>
            <person name="Niang G."/>
            <person name="Scheremetjew M."/>
            <person name="Finn R."/>
            <person name="Kale V."/>
            <person name="Holt S."/>
            <person name="Cochrane G."/>
            <person name="Meng A."/>
            <person name="Brown T."/>
            <person name="Cohen L."/>
        </authorList>
    </citation>
    <scope>NUCLEOTIDE SEQUENCE</scope>
    <source>
        <strain evidence="11">CCMP3328</strain>
    </source>
</reference>
<evidence type="ECO:0000256" key="10">
    <source>
        <dbReference type="SAM" id="MobiDB-lite"/>
    </source>
</evidence>
<keyword evidence="3 9" id="KW-0679">Respiratory chain</keyword>
<dbReference type="InterPro" id="IPR038532">
    <property type="entry name" value="NDUFS4-like_sf"/>
</dbReference>
<evidence type="ECO:0000256" key="3">
    <source>
        <dbReference type="ARBA" id="ARBA00022660"/>
    </source>
</evidence>
<gene>
    <name evidence="11" type="ORF">CAUS1442_LOCUS7805</name>
</gene>
<sequence length="119" mass="13653">MGWNSTADTMGCDTPLHFSNAQDAVYFAKKRGWSFMVKEPVIRKLRDDDAQYQDNFLPQAIANTVKREGRSCAQWERKEAGTSHYFRPLKYHGNGTVRQHGPHPMQKSASDVAGYYKIR</sequence>
<protein>
    <recommendedName>
        <fullName evidence="9">NADH dehydrogenase [ubiquinone] iron-sulfur protein 4, mitochondrial</fullName>
    </recommendedName>
</protein>
<keyword evidence="7 9" id="KW-0496">Mitochondrion</keyword>
<feature type="region of interest" description="Disordered" evidence="10">
    <location>
        <begin position="91"/>
        <end position="113"/>
    </location>
</feature>
<dbReference type="GO" id="GO:0022900">
    <property type="term" value="P:electron transport chain"/>
    <property type="evidence" value="ECO:0007669"/>
    <property type="project" value="InterPro"/>
</dbReference>
<evidence type="ECO:0000256" key="4">
    <source>
        <dbReference type="ARBA" id="ARBA00022792"/>
    </source>
</evidence>
<proteinExistence type="inferred from homology"/>
<keyword evidence="4 9" id="KW-0999">Mitochondrion inner membrane</keyword>